<accession>A0A7R9LTT7</accession>
<keyword evidence="1" id="KW-0472">Membrane</keyword>
<keyword evidence="1" id="KW-1133">Transmembrane helix</keyword>
<feature type="transmembrane region" description="Helical" evidence="1">
    <location>
        <begin position="22"/>
        <end position="39"/>
    </location>
</feature>
<dbReference type="Proteomes" id="UP000728032">
    <property type="component" value="Unassembled WGS sequence"/>
</dbReference>
<dbReference type="OrthoDB" id="8049622at2759"/>
<dbReference type="EMBL" id="OC917704">
    <property type="protein sequence ID" value="CAD7647777.1"/>
    <property type="molecule type" value="Genomic_DNA"/>
</dbReference>
<evidence type="ECO:0000313" key="2">
    <source>
        <dbReference type="EMBL" id="CAD7647777.1"/>
    </source>
</evidence>
<evidence type="ECO:0000256" key="1">
    <source>
        <dbReference type="SAM" id="Phobius"/>
    </source>
</evidence>
<keyword evidence="1" id="KW-0812">Transmembrane</keyword>
<reference evidence="2" key="1">
    <citation type="submission" date="2020-11" db="EMBL/GenBank/DDBJ databases">
        <authorList>
            <person name="Tran Van P."/>
        </authorList>
    </citation>
    <scope>NUCLEOTIDE SEQUENCE</scope>
</reference>
<name>A0A7R9LTT7_9ACAR</name>
<protein>
    <submittedName>
        <fullName evidence="2">Uncharacterized protein</fullName>
    </submittedName>
</protein>
<proteinExistence type="predicted"/>
<organism evidence="2">
    <name type="scientific">Oppiella nova</name>
    <dbReference type="NCBI Taxonomy" id="334625"/>
    <lineage>
        <taxon>Eukaryota</taxon>
        <taxon>Metazoa</taxon>
        <taxon>Ecdysozoa</taxon>
        <taxon>Arthropoda</taxon>
        <taxon>Chelicerata</taxon>
        <taxon>Arachnida</taxon>
        <taxon>Acari</taxon>
        <taxon>Acariformes</taxon>
        <taxon>Sarcoptiformes</taxon>
        <taxon>Oribatida</taxon>
        <taxon>Brachypylina</taxon>
        <taxon>Oppioidea</taxon>
        <taxon>Oppiidae</taxon>
        <taxon>Oppiella</taxon>
    </lineage>
</organism>
<dbReference type="AlphaFoldDB" id="A0A7R9LTT7"/>
<gene>
    <name evidence="2" type="ORF">ONB1V03_LOCUS6420</name>
</gene>
<dbReference type="EMBL" id="CAJPVJ010002879">
    <property type="protein sequence ID" value="CAG2166905.1"/>
    <property type="molecule type" value="Genomic_DNA"/>
</dbReference>
<sequence length="107" mass="12655">MVDNQKSNVKHIADIVGEWGKWQLHLASFSFILWAVAAINNMGYSFHAYDNDFWCSDVPYDYPCVTELISRHFRKHCICWGTSYRDWYSHIIQINTAEDLLYGWDSQ</sequence>
<keyword evidence="3" id="KW-1185">Reference proteome</keyword>
<evidence type="ECO:0000313" key="3">
    <source>
        <dbReference type="Proteomes" id="UP000728032"/>
    </source>
</evidence>